<proteinExistence type="predicted"/>
<keyword evidence="8" id="KW-1185">Reference proteome</keyword>
<dbReference type="KEGG" id="sand:H3309_14300"/>
<dbReference type="AlphaFoldDB" id="A0A7G5IMW2"/>
<evidence type="ECO:0000256" key="1">
    <source>
        <dbReference type="ARBA" id="ARBA00004370"/>
    </source>
</evidence>
<dbReference type="Pfam" id="PF04116">
    <property type="entry name" value="FA_hydroxylase"/>
    <property type="match status" value="1"/>
</dbReference>
<dbReference type="PANTHER" id="PTHR11863">
    <property type="entry name" value="STEROL DESATURASE"/>
    <property type="match status" value="1"/>
</dbReference>
<organism evidence="7 8">
    <name type="scientific">Sandaracinobacteroides saxicola</name>
    <dbReference type="NCBI Taxonomy" id="2759707"/>
    <lineage>
        <taxon>Bacteria</taxon>
        <taxon>Pseudomonadati</taxon>
        <taxon>Pseudomonadota</taxon>
        <taxon>Alphaproteobacteria</taxon>
        <taxon>Sphingomonadales</taxon>
        <taxon>Sphingosinicellaceae</taxon>
        <taxon>Sandaracinobacteroides</taxon>
    </lineage>
</organism>
<name>A0A7G5IMW2_9SPHN</name>
<feature type="transmembrane region" description="Helical" evidence="5">
    <location>
        <begin position="125"/>
        <end position="151"/>
    </location>
</feature>
<keyword evidence="2 5" id="KW-0812">Transmembrane</keyword>
<dbReference type="Proteomes" id="UP000515292">
    <property type="component" value="Chromosome"/>
</dbReference>
<feature type="transmembrane region" description="Helical" evidence="5">
    <location>
        <begin position="39"/>
        <end position="57"/>
    </location>
</feature>
<sequence length="233" mass="26580">MAAVVWLVRRTPWRVRVLQARTAGWADYRREIAASARSLLVYAAVATPAVMVAFGKPPVATPGWPVVALFVLALLVAHDSWFYWVHRAMHDRRLFKAFHRLHHRSVTPTPFAAYAFNMTEAAVEALFVTLWVLLIPTPFIALFMFLGVMIIRNVWGHCGIELLPQGFADHWFWGLFATTTHHDLHHNGGFNSNFGLYFTWWDRAMGTEHPNYRAIFREVTARTGRRVGVVVAA</sequence>
<evidence type="ECO:0000256" key="2">
    <source>
        <dbReference type="ARBA" id="ARBA00022692"/>
    </source>
</evidence>
<evidence type="ECO:0000256" key="3">
    <source>
        <dbReference type="ARBA" id="ARBA00022989"/>
    </source>
</evidence>
<gene>
    <name evidence="7" type="ORF">H3309_14300</name>
</gene>
<dbReference type="InterPro" id="IPR006694">
    <property type="entry name" value="Fatty_acid_hydroxylase"/>
</dbReference>
<protein>
    <submittedName>
        <fullName evidence="7">Sterol desaturase family protein</fullName>
    </submittedName>
</protein>
<keyword evidence="3 5" id="KW-1133">Transmembrane helix</keyword>
<dbReference type="GO" id="GO:0016491">
    <property type="term" value="F:oxidoreductase activity"/>
    <property type="evidence" value="ECO:0007669"/>
    <property type="project" value="InterPro"/>
</dbReference>
<evidence type="ECO:0000313" key="7">
    <source>
        <dbReference type="EMBL" id="QMW24704.1"/>
    </source>
</evidence>
<evidence type="ECO:0000256" key="5">
    <source>
        <dbReference type="SAM" id="Phobius"/>
    </source>
</evidence>
<feature type="transmembrane region" description="Helical" evidence="5">
    <location>
        <begin position="63"/>
        <end position="85"/>
    </location>
</feature>
<evidence type="ECO:0000259" key="6">
    <source>
        <dbReference type="Pfam" id="PF04116"/>
    </source>
</evidence>
<dbReference type="EMBL" id="CP059851">
    <property type="protein sequence ID" value="QMW24704.1"/>
    <property type="molecule type" value="Genomic_DNA"/>
</dbReference>
<feature type="domain" description="Fatty acid hydroxylase" evidence="6">
    <location>
        <begin position="72"/>
        <end position="207"/>
    </location>
</feature>
<accession>A0A7G5IMW2</accession>
<comment type="subcellular location">
    <subcellularLocation>
        <location evidence="1">Membrane</location>
    </subcellularLocation>
</comment>
<reference evidence="7 8" key="1">
    <citation type="submission" date="2020-07" db="EMBL/GenBank/DDBJ databases">
        <title>Complete genome sequence for Sandaracinobacter sp. M6.</title>
        <authorList>
            <person name="Tang Y."/>
            <person name="Liu Q."/>
            <person name="Guo Z."/>
            <person name="Lei P."/>
            <person name="Huang B."/>
        </authorList>
    </citation>
    <scope>NUCLEOTIDE SEQUENCE [LARGE SCALE GENOMIC DNA]</scope>
    <source>
        <strain evidence="7 8">M6</strain>
    </source>
</reference>
<dbReference type="GO" id="GO:0016020">
    <property type="term" value="C:membrane"/>
    <property type="evidence" value="ECO:0007669"/>
    <property type="project" value="UniProtKB-SubCell"/>
</dbReference>
<dbReference type="GO" id="GO:0008610">
    <property type="term" value="P:lipid biosynthetic process"/>
    <property type="evidence" value="ECO:0007669"/>
    <property type="project" value="InterPro"/>
</dbReference>
<evidence type="ECO:0000313" key="8">
    <source>
        <dbReference type="Proteomes" id="UP000515292"/>
    </source>
</evidence>
<dbReference type="GO" id="GO:0005506">
    <property type="term" value="F:iron ion binding"/>
    <property type="evidence" value="ECO:0007669"/>
    <property type="project" value="InterPro"/>
</dbReference>
<dbReference type="InterPro" id="IPR050307">
    <property type="entry name" value="Sterol_Desaturase_Related"/>
</dbReference>
<keyword evidence="4 5" id="KW-0472">Membrane</keyword>
<evidence type="ECO:0000256" key="4">
    <source>
        <dbReference type="ARBA" id="ARBA00023136"/>
    </source>
</evidence>